<evidence type="ECO:0000313" key="2">
    <source>
        <dbReference type="Proteomes" id="UP000019478"/>
    </source>
</evidence>
<dbReference type="GeneID" id="19164327"/>
<dbReference type="EMBL" id="AMGY01000001">
    <property type="protein sequence ID" value="EXJ91637.1"/>
    <property type="molecule type" value="Genomic_DNA"/>
</dbReference>
<dbReference type="Proteomes" id="UP000019478">
    <property type="component" value="Unassembled WGS sequence"/>
</dbReference>
<dbReference type="STRING" id="1182542.W9YFH3"/>
<evidence type="ECO:0008006" key="3">
    <source>
        <dbReference type="Google" id="ProtNLM"/>
    </source>
</evidence>
<dbReference type="Gene3D" id="2.30.110.10">
    <property type="entry name" value="Electron Transport, Fmn-binding Protein, Chain A"/>
    <property type="match status" value="1"/>
</dbReference>
<dbReference type="eggNOG" id="ENOG502S42E">
    <property type="taxonomic scope" value="Eukaryota"/>
</dbReference>
<dbReference type="HOGENOM" id="CLU_067890_0_0_1"/>
<organism evidence="1 2">
    <name type="scientific">Capronia epimyces CBS 606.96</name>
    <dbReference type="NCBI Taxonomy" id="1182542"/>
    <lineage>
        <taxon>Eukaryota</taxon>
        <taxon>Fungi</taxon>
        <taxon>Dikarya</taxon>
        <taxon>Ascomycota</taxon>
        <taxon>Pezizomycotina</taxon>
        <taxon>Eurotiomycetes</taxon>
        <taxon>Chaetothyriomycetidae</taxon>
        <taxon>Chaetothyriales</taxon>
        <taxon>Herpotrichiellaceae</taxon>
        <taxon>Capronia</taxon>
    </lineage>
</organism>
<protein>
    <recommendedName>
        <fullName evidence="3">Flavin-nucleotide-binding protein</fullName>
    </recommendedName>
</protein>
<dbReference type="InterPro" id="IPR012349">
    <property type="entry name" value="Split_barrel_FMN-bd"/>
</dbReference>
<dbReference type="OrthoDB" id="444432at2759"/>
<dbReference type="InterPro" id="IPR024747">
    <property type="entry name" value="Pyridox_Oxase-rel"/>
</dbReference>
<sequence length="265" mass="29325">MGRTLEYPKGPLNTVKRAGLERGKYELGLVHSIIQTSLVLDVSFTPSPEDEFPAILPMIGAMGSFDNPSSGLDEPLDCYLHGYVSNRMNNLVRKAQSEGKPGLPVCIAANRVDGLVLALSGFHHSMNYRSACLFGYANVVTDPQEVLYGMTIITDKVVQGRWDNTRLPPTKADISSTAILRVTIKTGSGKVRNKVPGDDKEDMENEDLLNRVWTGYVPVTETLGEPVPSAYNRVKEVPGYLAKHREEYNDAITTYSEDFLQKMKN</sequence>
<dbReference type="RefSeq" id="XP_007728527.1">
    <property type="nucleotide sequence ID" value="XM_007730337.1"/>
</dbReference>
<accession>W9YFH3</accession>
<dbReference type="Pfam" id="PF12900">
    <property type="entry name" value="Pyridox_ox_2"/>
    <property type="match status" value="1"/>
</dbReference>
<proteinExistence type="predicted"/>
<name>W9YFH3_9EURO</name>
<evidence type="ECO:0000313" key="1">
    <source>
        <dbReference type="EMBL" id="EXJ91637.1"/>
    </source>
</evidence>
<keyword evidence="2" id="KW-1185">Reference proteome</keyword>
<reference evidence="1 2" key="1">
    <citation type="submission" date="2013-03" db="EMBL/GenBank/DDBJ databases">
        <title>The Genome Sequence of Capronia epimyces CBS 606.96.</title>
        <authorList>
            <consortium name="The Broad Institute Genomics Platform"/>
            <person name="Cuomo C."/>
            <person name="de Hoog S."/>
            <person name="Gorbushina A."/>
            <person name="Walker B."/>
            <person name="Young S.K."/>
            <person name="Zeng Q."/>
            <person name="Gargeya S."/>
            <person name="Fitzgerald M."/>
            <person name="Haas B."/>
            <person name="Abouelleil A."/>
            <person name="Allen A.W."/>
            <person name="Alvarado L."/>
            <person name="Arachchi H.M."/>
            <person name="Berlin A.M."/>
            <person name="Chapman S.B."/>
            <person name="Gainer-Dewar J."/>
            <person name="Goldberg J."/>
            <person name="Griggs A."/>
            <person name="Gujja S."/>
            <person name="Hansen M."/>
            <person name="Howarth C."/>
            <person name="Imamovic A."/>
            <person name="Ireland A."/>
            <person name="Larimer J."/>
            <person name="McCowan C."/>
            <person name="Murphy C."/>
            <person name="Pearson M."/>
            <person name="Poon T.W."/>
            <person name="Priest M."/>
            <person name="Roberts A."/>
            <person name="Saif S."/>
            <person name="Shea T."/>
            <person name="Sisk P."/>
            <person name="Sykes S."/>
            <person name="Wortman J."/>
            <person name="Nusbaum C."/>
            <person name="Birren B."/>
        </authorList>
    </citation>
    <scope>NUCLEOTIDE SEQUENCE [LARGE SCALE GENOMIC DNA]</scope>
    <source>
        <strain evidence="1 2">CBS 606.96</strain>
    </source>
</reference>
<dbReference type="PANTHER" id="PTHR34071:SF2">
    <property type="entry name" value="FLAVIN-NUCLEOTIDE-BINDING PROTEIN"/>
    <property type="match status" value="1"/>
</dbReference>
<dbReference type="PANTHER" id="PTHR34071">
    <property type="entry name" value="5-NITROIMIDAZOLE ANTIBIOTICS RESISTANCE PROTEIN, NIMA-FAMILY-RELATED PROTEIN-RELATED"/>
    <property type="match status" value="1"/>
</dbReference>
<gene>
    <name evidence="1" type="ORF">A1O3_00187</name>
</gene>
<dbReference type="AlphaFoldDB" id="W9YFH3"/>
<dbReference type="SUPFAM" id="SSF50475">
    <property type="entry name" value="FMN-binding split barrel"/>
    <property type="match status" value="1"/>
</dbReference>
<comment type="caution">
    <text evidence="1">The sequence shown here is derived from an EMBL/GenBank/DDBJ whole genome shotgun (WGS) entry which is preliminary data.</text>
</comment>